<protein>
    <recommendedName>
        <fullName evidence="7">Acyl carrier protein</fullName>
        <shortName evidence="7">ACP</shortName>
    </recommendedName>
</protein>
<dbReference type="EMBL" id="LC481990">
    <property type="protein sequence ID" value="BBK07993.1"/>
    <property type="molecule type" value="Genomic_DNA"/>
</dbReference>
<comment type="similarity">
    <text evidence="7">Belongs to the acyl carrier protein (ACP) family.</text>
</comment>
<keyword evidence="2 7" id="KW-0444">Lipid biosynthesis</keyword>
<feature type="modified residue" description="O-(pantetheine 4'-phosphoryl)serine" evidence="7">
    <location>
        <position position="55"/>
    </location>
</feature>
<sequence length="96" mass="10665">MKYHEKKRGTIDVSTTVTTEKLFEAVTALLEEIAEVPADTVTRDSHFRDDLDVDSLLMVELSAAIEDQFGVDIPDDEYGAIRTVGDLVDTIHRAQA</sequence>
<accession>A0A6S4QP46</accession>
<evidence type="ECO:0000256" key="1">
    <source>
        <dbReference type="ARBA" id="ARBA00022450"/>
    </source>
</evidence>
<dbReference type="SUPFAM" id="SSF47336">
    <property type="entry name" value="ACP-like"/>
    <property type="match status" value="1"/>
</dbReference>
<evidence type="ECO:0000256" key="4">
    <source>
        <dbReference type="ARBA" id="ARBA00022832"/>
    </source>
</evidence>
<evidence type="ECO:0000256" key="5">
    <source>
        <dbReference type="ARBA" id="ARBA00023098"/>
    </source>
</evidence>
<dbReference type="Pfam" id="PF00550">
    <property type="entry name" value="PP-binding"/>
    <property type="match status" value="1"/>
</dbReference>
<comment type="subcellular location">
    <subcellularLocation>
        <location evidence="7">Cytoplasm</location>
    </subcellularLocation>
</comment>
<dbReference type="GO" id="GO:0005829">
    <property type="term" value="C:cytosol"/>
    <property type="evidence" value="ECO:0007669"/>
    <property type="project" value="TreeGrafter"/>
</dbReference>
<dbReference type="HAMAP" id="MF_01217">
    <property type="entry name" value="Acyl_carrier"/>
    <property type="match status" value="1"/>
</dbReference>
<keyword evidence="6 7" id="KW-0275">Fatty acid biosynthesis</keyword>
<dbReference type="GO" id="GO:0009245">
    <property type="term" value="P:lipid A biosynthetic process"/>
    <property type="evidence" value="ECO:0007669"/>
    <property type="project" value="TreeGrafter"/>
</dbReference>
<keyword evidence="5 7" id="KW-0443">Lipid metabolism</keyword>
<dbReference type="GO" id="GO:0016020">
    <property type="term" value="C:membrane"/>
    <property type="evidence" value="ECO:0007669"/>
    <property type="project" value="GOC"/>
</dbReference>
<dbReference type="InterPro" id="IPR003231">
    <property type="entry name" value="ACP"/>
</dbReference>
<name>A0A6S4QP46_9ACTN</name>
<evidence type="ECO:0000259" key="8">
    <source>
        <dbReference type="PROSITE" id="PS50075"/>
    </source>
</evidence>
<gene>
    <name evidence="9" type="primary">gdvACP</name>
    <name evidence="7" type="synonym">acpP</name>
</gene>
<evidence type="ECO:0000256" key="6">
    <source>
        <dbReference type="ARBA" id="ARBA00023160"/>
    </source>
</evidence>
<dbReference type="PANTHER" id="PTHR20863:SF76">
    <property type="entry name" value="CARRIER DOMAIN-CONTAINING PROTEIN"/>
    <property type="match status" value="1"/>
</dbReference>
<evidence type="ECO:0000256" key="3">
    <source>
        <dbReference type="ARBA" id="ARBA00022553"/>
    </source>
</evidence>
<evidence type="ECO:0000256" key="7">
    <source>
        <dbReference type="HAMAP-Rule" id="MF_01217"/>
    </source>
</evidence>
<proteinExistence type="inferred from homology"/>
<evidence type="ECO:0000256" key="2">
    <source>
        <dbReference type="ARBA" id="ARBA00022516"/>
    </source>
</evidence>
<keyword evidence="4 7" id="KW-0276">Fatty acid metabolism</keyword>
<dbReference type="GO" id="GO:0000035">
    <property type="term" value="F:acyl binding"/>
    <property type="evidence" value="ECO:0007669"/>
    <property type="project" value="TreeGrafter"/>
</dbReference>
<comment type="function">
    <text evidence="7">Carrier of the growing fatty acid chain in fatty acid biosynthesis.</text>
</comment>
<dbReference type="AlphaFoldDB" id="A0A6S4QP46"/>
<dbReference type="InterPro" id="IPR009081">
    <property type="entry name" value="PP-bd_ACP"/>
</dbReference>
<keyword evidence="1 7" id="KW-0596">Phosphopantetheine</keyword>
<dbReference type="InterPro" id="IPR036736">
    <property type="entry name" value="ACP-like_sf"/>
</dbReference>
<reference evidence="9" key="1">
    <citation type="journal article" date="2020" name="Nat. Chem.">
        <title>Acyltransferase that catalyses the condensation of polyketide and peptide moieties of goadvionin hybrid lipopeptides.</title>
        <authorList>
            <person name="Kozakai R."/>
            <person name="Ono T."/>
            <person name="Hoshino S."/>
            <person name="Takahashi H."/>
            <person name="Katsuyama Y."/>
            <person name="Sugai Y."/>
            <person name="Ozaki T."/>
            <person name="Teramoto K."/>
            <person name="Teramoto K."/>
            <person name="Tanaka K."/>
            <person name="Abe I."/>
            <person name="Asamizu S."/>
            <person name="Onaka H."/>
        </authorList>
    </citation>
    <scope>NUCLEOTIDE SEQUENCE</scope>
    <source>
        <strain evidence="9">TP-A0584</strain>
    </source>
</reference>
<dbReference type="GO" id="GO:0000036">
    <property type="term" value="F:acyl carrier activity"/>
    <property type="evidence" value="ECO:0007669"/>
    <property type="project" value="UniProtKB-UniRule"/>
</dbReference>
<dbReference type="PROSITE" id="PS50075">
    <property type="entry name" value="CARRIER"/>
    <property type="match status" value="1"/>
</dbReference>
<feature type="domain" description="Carrier" evidence="8">
    <location>
        <begin position="20"/>
        <end position="95"/>
    </location>
</feature>
<keyword evidence="7" id="KW-0963">Cytoplasm</keyword>
<keyword evidence="3 7" id="KW-0597">Phosphoprotein</keyword>
<comment type="pathway">
    <text evidence="7">Lipid metabolism; fatty acid biosynthesis.</text>
</comment>
<comment type="PTM">
    <text evidence="7">4'-phosphopantetheine is transferred from CoA to a specific serine of apo-ACP by AcpS. This modification is essential for activity because fatty acids are bound in thioester linkage to the sulfhydryl of the prosthetic group.</text>
</comment>
<organism evidence="9">
    <name type="scientific">Streptomyces sp. TP-A0584</name>
    <dbReference type="NCBI Taxonomy" id="314563"/>
    <lineage>
        <taxon>Bacteria</taxon>
        <taxon>Bacillati</taxon>
        <taxon>Actinomycetota</taxon>
        <taxon>Actinomycetes</taxon>
        <taxon>Kitasatosporales</taxon>
        <taxon>Streptomycetaceae</taxon>
        <taxon>Streptomyces</taxon>
    </lineage>
</organism>
<dbReference type="PANTHER" id="PTHR20863">
    <property type="entry name" value="ACYL CARRIER PROTEIN"/>
    <property type="match status" value="1"/>
</dbReference>
<evidence type="ECO:0000313" key="9">
    <source>
        <dbReference type="EMBL" id="BBK07993.1"/>
    </source>
</evidence>
<dbReference type="Gene3D" id="1.10.1200.10">
    <property type="entry name" value="ACP-like"/>
    <property type="match status" value="1"/>
</dbReference>
<dbReference type="UniPathway" id="UPA00094"/>